<evidence type="ECO:0000313" key="2">
    <source>
        <dbReference type="EMBL" id="SBT46381.1"/>
    </source>
</evidence>
<keyword evidence="3" id="KW-1185">Reference proteome</keyword>
<evidence type="ECO:0000256" key="1">
    <source>
        <dbReference type="SAM" id="MobiDB-lite"/>
    </source>
</evidence>
<gene>
    <name evidence="2" type="ORF">POVWA1_053660</name>
</gene>
<proteinExistence type="predicted"/>
<accession>A0A1A8ZR75</accession>
<name>A0A1A8ZR75_PLAOA</name>
<dbReference type="EMBL" id="FLRD01000139">
    <property type="protein sequence ID" value="SBT46381.1"/>
    <property type="molecule type" value="Genomic_DNA"/>
</dbReference>
<evidence type="ECO:0000313" key="3">
    <source>
        <dbReference type="Proteomes" id="UP000078555"/>
    </source>
</evidence>
<feature type="region of interest" description="Disordered" evidence="1">
    <location>
        <begin position="85"/>
        <end position="104"/>
    </location>
</feature>
<organism evidence="2 3">
    <name type="scientific">Plasmodium ovale wallikeri</name>
    <dbReference type="NCBI Taxonomy" id="864142"/>
    <lineage>
        <taxon>Eukaryota</taxon>
        <taxon>Sar</taxon>
        <taxon>Alveolata</taxon>
        <taxon>Apicomplexa</taxon>
        <taxon>Aconoidasida</taxon>
        <taxon>Haemosporida</taxon>
        <taxon>Plasmodiidae</taxon>
        <taxon>Plasmodium</taxon>
        <taxon>Plasmodium (Plasmodium)</taxon>
    </lineage>
</organism>
<sequence>MERGRCHANGRCKLPAQVGRRGEKHHTGCFADCVNTSPFVGSIIYHTVKVFFLSTCLTVLNATLRGPLPLPLEQNTIFMCISTKKKKKKKKNGTSSVIIPPPGHLSDVRIL</sequence>
<protein>
    <submittedName>
        <fullName evidence="2">Uncharacterized protein</fullName>
    </submittedName>
</protein>
<dbReference type="Proteomes" id="UP000078555">
    <property type="component" value="Unassembled WGS sequence"/>
</dbReference>
<dbReference type="AlphaFoldDB" id="A0A1A8ZR75"/>
<reference evidence="3" key="1">
    <citation type="submission" date="2016-05" db="EMBL/GenBank/DDBJ databases">
        <authorList>
            <person name="Naeem R."/>
        </authorList>
    </citation>
    <scope>NUCLEOTIDE SEQUENCE [LARGE SCALE GENOMIC DNA]</scope>
</reference>